<name>A0A8J3MRZ0_9CHLR</name>
<evidence type="ECO:0000313" key="1">
    <source>
        <dbReference type="EMBL" id="GHO42800.1"/>
    </source>
</evidence>
<dbReference type="Gene3D" id="1.10.10.10">
    <property type="entry name" value="Winged helix-like DNA-binding domain superfamily/Winged helix DNA-binding domain"/>
    <property type="match status" value="1"/>
</dbReference>
<dbReference type="GO" id="GO:0003677">
    <property type="term" value="F:DNA binding"/>
    <property type="evidence" value="ECO:0007669"/>
    <property type="project" value="UniProtKB-KW"/>
</dbReference>
<evidence type="ECO:0008006" key="3">
    <source>
        <dbReference type="Google" id="ProtNLM"/>
    </source>
</evidence>
<keyword evidence="2" id="KW-1185">Reference proteome</keyword>
<gene>
    <name evidence="1" type="ORF">KSX_09630</name>
</gene>
<dbReference type="InterPro" id="IPR016032">
    <property type="entry name" value="Sig_transdc_resp-reg_C-effctor"/>
</dbReference>
<protein>
    <recommendedName>
        <fullName evidence="3">OmpR/PhoB-type domain-containing protein</fullName>
    </recommendedName>
</protein>
<sequence>MTVSNRFFHPIEIDEHRTVQVQDMKWDLERRAVTIGNITVILTSTEYRLLLSLRHGHPVTYTNLAMMAYNYAMDTKVRMMMDKHIDRIRSKIRGTGIYIYCVNNYGYVLLPKPPKIIEIAFFLRSRRSLEGGGFVLNLPVQSPLPPSLLTINMPGKSERLSPLLQCPLKKRANIDLLL</sequence>
<dbReference type="GO" id="GO:0000160">
    <property type="term" value="P:phosphorelay signal transduction system"/>
    <property type="evidence" value="ECO:0007669"/>
    <property type="project" value="InterPro"/>
</dbReference>
<dbReference type="Proteomes" id="UP000612362">
    <property type="component" value="Unassembled WGS sequence"/>
</dbReference>
<dbReference type="GO" id="GO:0006355">
    <property type="term" value="P:regulation of DNA-templated transcription"/>
    <property type="evidence" value="ECO:0007669"/>
    <property type="project" value="InterPro"/>
</dbReference>
<evidence type="ECO:0000313" key="2">
    <source>
        <dbReference type="Proteomes" id="UP000612362"/>
    </source>
</evidence>
<comment type="caution">
    <text evidence="1">The sequence shown here is derived from an EMBL/GenBank/DDBJ whole genome shotgun (WGS) entry which is preliminary data.</text>
</comment>
<dbReference type="RefSeq" id="WP_220192304.1">
    <property type="nucleotide sequence ID" value="NZ_BNJF01000001.1"/>
</dbReference>
<reference evidence="1" key="1">
    <citation type="submission" date="2020-10" db="EMBL/GenBank/DDBJ databases">
        <title>Taxonomic study of unclassified bacteria belonging to the class Ktedonobacteria.</title>
        <authorList>
            <person name="Yabe S."/>
            <person name="Wang C.M."/>
            <person name="Zheng Y."/>
            <person name="Sakai Y."/>
            <person name="Cavaletti L."/>
            <person name="Monciardini P."/>
            <person name="Donadio S."/>
        </authorList>
    </citation>
    <scope>NUCLEOTIDE SEQUENCE</scope>
    <source>
        <strain evidence="1">SOSP1-1</strain>
    </source>
</reference>
<dbReference type="AlphaFoldDB" id="A0A8J3MRZ0"/>
<dbReference type="SUPFAM" id="SSF46894">
    <property type="entry name" value="C-terminal effector domain of the bipartite response regulators"/>
    <property type="match status" value="1"/>
</dbReference>
<organism evidence="1 2">
    <name type="scientific">Ktedonospora formicarum</name>
    <dbReference type="NCBI Taxonomy" id="2778364"/>
    <lineage>
        <taxon>Bacteria</taxon>
        <taxon>Bacillati</taxon>
        <taxon>Chloroflexota</taxon>
        <taxon>Ktedonobacteria</taxon>
        <taxon>Ktedonobacterales</taxon>
        <taxon>Ktedonobacteraceae</taxon>
        <taxon>Ktedonospora</taxon>
    </lineage>
</organism>
<accession>A0A8J3MRZ0</accession>
<dbReference type="InterPro" id="IPR036388">
    <property type="entry name" value="WH-like_DNA-bd_sf"/>
</dbReference>
<dbReference type="EMBL" id="BNJF01000001">
    <property type="protein sequence ID" value="GHO42800.1"/>
    <property type="molecule type" value="Genomic_DNA"/>
</dbReference>
<proteinExistence type="predicted"/>